<dbReference type="InterPro" id="IPR036291">
    <property type="entry name" value="NAD(P)-bd_dom_sf"/>
</dbReference>
<accession>A0A2T9YAH3</accession>
<dbReference type="GO" id="GO:0016491">
    <property type="term" value="F:oxidoreductase activity"/>
    <property type="evidence" value="ECO:0007669"/>
    <property type="project" value="InterPro"/>
</dbReference>
<dbReference type="SMART" id="SM00829">
    <property type="entry name" value="PKS_ER"/>
    <property type="match status" value="1"/>
</dbReference>
<evidence type="ECO:0000313" key="3">
    <source>
        <dbReference type="Proteomes" id="UP000245383"/>
    </source>
</evidence>
<organism evidence="2 3">
    <name type="scientific">Smittium simulii</name>
    <dbReference type="NCBI Taxonomy" id="133385"/>
    <lineage>
        <taxon>Eukaryota</taxon>
        <taxon>Fungi</taxon>
        <taxon>Fungi incertae sedis</taxon>
        <taxon>Zoopagomycota</taxon>
        <taxon>Kickxellomycotina</taxon>
        <taxon>Harpellomycetes</taxon>
        <taxon>Harpellales</taxon>
        <taxon>Legeriomycetaceae</taxon>
        <taxon>Smittium</taxon>
    </lineage>
</organism>
<dbReference type="GO" id="GO:0005739">
    <property type="term" value="C:mitochondrion"/>
    <property type="evidence" value="ECO:0007669"/>
    <property type="project" value="TreeGrafter"/>
</dbReference>
<dbReference type="PANTHER" id="PTHR43677:SF4">
    <property type="entry name" value="QUINONE OXIDOREDUCTASE-LIKE PROTEIN 2"/>
    <property type="match status" value="1"/>
</dbReference>
<dbReference type="EMBL" id="MBFR01000323">
    <property type="protein sequence ID" value="PVU89327.1"/>
    <property type="molecule type" value="Genomic_DNA"/>
</dbReference>
<reference evidence="2 3" key="1">
    <citation type="journal article" date="2018" name="MBio">
        <title>Comparative Genomics Reveals the Core Gene Toolbox for the Fungus-Insect Symbiosis.</title>
        <authorList>
            <person name="Wang Y."/>
            <person name="Stata M."/>
            <person name="Wang W."/>
            <person name="Stajich J.E."/>
            <person name="White M.M."/>
            <person name="Moncalvo J.M."/>
        </authorList>
    </citation>
    <scope>NUCLEOTIDE SEQUENCE [LARGE SCALE GENOMIC DNA]</scope>
    <source>
        <strain evidence="2 3">SWE-8-4</strain>
    </source>
</reference>
<gene>
    <name evidence="2" type="ORF">BB561_005430</name>
</gene>
<dbReference type="Pfam" id="PF00107">
    <property type="entry name" value="ADH_zinc_N"/>
    <property type="match status" value="1"/>
</dbReference>
<protein>
    <recommendedName>
        <fullName evidence="1">Enoyl reductase (ER) domain-containing protein</fullName>
    </recommendedName>
</protein>
<dbReference type="Gene3D" id="3.90.180.10">
    <property type="entry name" value="Medium-chain alcohol dehydrogenases, catalytic domain"/>
    <property type="match status" value="1"/>
</dbReference>
<feature type="domain" description="Enoyl reductase (ER)" evidence="1">
    <location>
        <begin position="13"/>
        <end position="325"/>
    </location>
</feature>
<dbReference type="InterPro" id="IPR013149">
    <property type="entry name" value="ADH-like_C"/>
</dbReference>
<dbReference type="InterPro" id="IPR011032">
    <property type="entry name" value="GroES-like_sf"/>
</dbReference>
<dbReference type="CDD" id="cd08241">
    <property type="entry name" value="QOR1"/>
    <property type="match status" value="1"/>
</dbReference>
<evidence type="ECO:0000313" key="2">
    <source>
        <dbReference type="EMBL" id="PVU89327.1"/>
    </source>
</evidence>
<dbReference type="SUPFAM" id="SSF51735">
    <property type="entry name" value="NAD(P)-binding Rossmann-fold domains"/>
    <property type="match status" value="1"/>
</dbReference>
<dbReference type="Proteomes" id="UP000245383">
    <property type="component" value="Unassembled WGS sequence"/>
</dbReference>
<dbReference type="Gene3D" id="3.40.50.720">
    <property type="entry name" value="NAD(P)-binding Rossmann-like Domain"/>
    <property type="match status" value="1"/>
</dbReference>
<dbReference type="PANTHER" id="PTHR43677">
    <property type="entry name" value="SHORT-CHAIN DEHYDROGENASE/REDUCTASE"/>
    <property type="match status" value="1"/>
</dbReference>
<dbReference type="Pfam" id="PF08240">
    <property type="entry name" value="ADH_N"/>
    <property type="match status" value="1"/>
</dbReference>
<comment type="caution">
    <text evidence="2">The sequence shown here is derived from an EMBL/GenBank/DDBJ whole genome shotgun (WGS) entry which is preliminary data.</text>
</comment>
<evidence type="ECO:0000259" key="1">
    <source>
        <dbReference type="SMART" id="SM00829"/>
    </source>
</evidence>
<dbReference type="OrthoDB" id="10257049at2759"/>
<sequence length="335" mass="35990">MSMKAIVVEKLLSKPDDMTISTVAIPTPGPGQVLVRSEAIGANFFDTLLIQGKYQHKPPLPFTPGSEFSGIVVKVHESVRDFTVGDKVFGSVSDGAYAEYVCTHEKQLFKIPKNLSFEQAAGIYVTYPTSYAALVLRANLRSHETVLVIAAAGGVGIAAVQIAKALGATVIAAVGTANKFSICKENGADHIINYSDKDWTQQVLKLTNGRGVDVIYDPVGLIETSLKCIAWNGRALVVGFAGGSIEKIASNRILLKNVSVVGIHWGAYLKHQPDAISQVWKGIFELIEAGKISPLVYNPIYYGLENANQAMNAIASRKSFGKVIVKPRSLSSSKL</sequence>
<dbReference type="SUPFAM" id="SSF50129">
    <property type="entry name" value="GroES-like"/>
    <property type="match status" value="1"/>
</dbReference>
<dbReference type="AlphaFoldDB" id="A0A2T9YAH3"/>
<proteinExistence type="predicted"/>
<name>A0A2T9YAH3_9FUNG</name>
<dbReference type="STRING" id="133385.A0A2T9YAH3"/>
<dbReference type="InterPro" id="IPR013154">
    <property type="entry name" value="ADH-like_N"/>
</dbReference>
<dbReference type="InterPro" id="IPR020843">
    <property type="entry name" value="ER"/>
</dbReference>
<keyword evidence="3" id="KW-1185">Reference proteome</keyword>
<dbReference type="InterPro" id="IPR051397">
    <property type="entry name" value="Zn-ADH-like_protein"/>
</dbReference>